<dbReference type="AlphaFoldDB" id="A0A7W8D049"/>
<protein>
    <submittedName>
        <fullName evidence="1">Uncharacterized protein</fullName>
    </submittedName>
</protein>
<evidence type="ECO:0000313" key="2">
    <source>
        <dbReference type="Proteomes" id="UP000521313"/>
    </source>
</evidence>
<organism evidence="1 2">
    <name type="scientific">Faecalicoccus acidiformans</name>
    <dbReference type="NCBI Taxonomy" id="915173"/>
    <lineage>
        <taxon>Bacteria</taxon>
        <taxon>Bacillati</taxon>
        <taxon>Bacillota</taxon>
        <taxon>Erysipelotrichia</taxon>
        <taxon>Erysipelotrichales</taxon>
        <taxon>Erysipelotrichaceae</taxon>
        <taxon>Faecalicoccus</taxon>
    </lineage>
</organism>
<dbReference type="Proteomes" id="UP000521313">
    <property type="component" value="Unassembled WGS sequence"/>
</dbReference>
<name>A0A7W8D049_9FIRM</name>
<comment type="caution">
    <text evidence="1">The sequence shown here is derived from an EMBL/GenBank/DDBJ whole genome shotgun (WGS) entry which is preliminary data.</text>
</comment>
<evidence type="ECO:0000313" key="1">
    <source>
        <dbReference type="EMBL" id="MBB5184768.1"/>
    </source>
</evidence>
<proteinExistence type="predicted"/>
<gene>
    <name evidence="1" type="ORF">HNQ43_000811</name>
</gene>
<accession>A0A7W8D049</accession>
<sequence length="271" mass="29454">MSIDTGIYRDVALGLACRRKAFVESANYSIVQRHSQIQSLVNGLVNHLNQSANVYEAAENNLWNSGYISTYIQNGTVQTTHYENWNAVAHLMKQDKKTHLSASASWAYKEAGATFHMRYASVAARAKIGDFQVKGSCELGLWKDKQWDPRLEINAKAQASLLSAQISGRVGTNNVYATASAKGSAGTIYAEATCVLNKNEQTLEAGIGAAALKGEASLAFNFFGARITLTAEGSLGSAEAKLSYHHKNREWEFGTKLGFIAGLGFKINVSY</sequence>
<reference evidence="1 2" key="1">
    <citation type="submission" date="2020-08" db="EMBL/GenBank/DDBJ databases">
        <title>Genomic Encyclopedia of Type Strains, Phase IV (KMG-IV): sequencing the most valuable type-strain genomes for metagenomic binning, comparative biology and taxonomic classification.</title>
        <authorList>
            <person name="Goeker M."/>
        </authorList>
    </citation>
    <scope>NUCLEOTIDE SEQUENCE [LARGE SCALE GENOMIC DNA]</scope>
    <source>
        <strain evidence="1 2">DSM 26963</strain>
    </source>
</reference>
<dbReference type="EMBL" id="JACHHD010000006">
    <property type="protein sequence ID" value="MBB5184768.1"/>
    <property type="molecule type" value="Genomic_DNA"/>
</dbReference>
<dbReference type="RefSeq" id="WP_183375036.1">
    <property type="nucleotide sequence ID" value="NZ_CALVCN010000001.1"/>
</dbReference>